<reference evidence="1" key="1">
    <citation type="submission" date="2020-11" db="EMBL/GenBank/DDBJ databases">
        <authorList>
            <person name="Davenport K.M."/>
            <person name="Bickhart D.M."/>
            <person name="Smith T.P.L."/>
            <person name="Murdoch B.M."/>
            <person name="Rosen B.D."/>
        </authorList>
    </citation>
    <scope>NUCLEOTIDE SEQUENCE [LARGE SCALE GENOMIC DNA]</scope>
    <source>
        <strain evidence="1">OAR_USU_Benz2616</strain>
    </source>
</reference>
<dbReference type="Ensembl" id="ENSOART00020044021.1">
    <property type="protein sequence ID" value="ENSOARP00020046475.1"/>
    <property type="gene ID" value="ENSOARG00020013724.2"/>
</dbReference>
<organism evidence="1">
    <name type="scientific">Ovis aries</name>
    <name type="common">Sheep</name>
    <dbReference type="NCBI Taxonomy" id="9940"/>
    <lineage>
        <taxon>Eukaryota</taxon>
        <taxon>Metazoa</taxon>
        <taxon>Chordata</taxon>
        <taxon>Craniata</taxon>
        <taxon>Vertebrata</taxon>
        <taxon>Euteleostomi</taxon>
        <taxon>Mammalia</taxon>
        <taxon>Eutheria</taxon>
        <taxon>Laurasiatheria</taxon>
        <taxon>Artiodactyla</taxon>
        <taxon>Ruminantia</taxon>
        <taxon>Pecora</taxon>
        <taxon>Bovidae</taxon>
        <taxon>Caprinae</taxon>
        <taxon>Ovis</taxon>
    </lineage>
</organism>
<reference evidence="1" key="2">
    <citation type="submission" date="2025-08" db="UniProtKB">
        <authorList>
            <consortium name="Ensembl"/>
        </authorList>
    </citation>
    <scope>IDENTIFICATION</scope>
</reference>
<proteinExistence type="predicted"/>
<evidence type="ECO:0000313" key="1">
    <source>
        <dbReference type="Ensembl" id="ENSOARP00020046475.1"/>
    </source>
</evidence>
<sequence length="308" mass="32948">MTLSISLALHGPQPPLSHLDSPCSRLGMIPKEQKGPVMTTTGDFTEPVPLLDLGKKLSVPQDLMMEELSLRNNRGSLLFQKRQRRVQKFTFEFAASPRAVVAGSAKEKVTGTAEPGTVANSHEGQNYRSELHIYPASHGGPGDAESMASRPQRHNPSALAPGKWPPHVPGPGLEDQNMGVFPDGAGRAPTEYLVHLLTHAHPSLQTQHKPRELQLCQPQSAPEMSQDSSLCPNLHFPCSILPVSRDEEAKSLFAGATLALHSTPSLDFPFLGPSCPSPNSVHGMGVGAKGEGNPGSPLACLPRVILHP</sequence>
<name>A0AC11DLN6_SHEEP</name>
<protein>
    <submittedName>
        <fullName evidence="1">Myozenin 3</fullName>
    </submittedName>
</protein>
<gene>
    <name evidence="1" type="primary">MYOZ3</name>
</gene>
<accession>A0AC11DLN6</accession>
<reference evidence="1" key="3">
    <citation type="submission" date="2025-09" db="UniProtKB">
        <authorList>
            <consortium name="Ensembl"/>
        </authorList>
    </citation>
    <scope>IDENTIFICATION</scope>
</reference>